<evidence type="ECO:0000313" key="2">
    <source>
        <dbReference type="Proteomes" id="UP000314294"/>
    </source>
</evidence>
<name>A0A4Z2FPM1_9TELE</name>
<dbReference type="AlphaFoldDB" id="A0A4Z2FPM1"/>
<dbReference type="OrthoDB" id="16520at2759"/>
<keyword evidence="2" id="KW-1185">Reference proteome</keyword>
<dbReference type="EMBL" id="SRLO01000990">
    <property type="protein sequence ID" value="TNN43098.1"/>
    <property type="molecule type" value="Genomic_DNA"/>
</dbReference>
<dbReference type="Proteomes" id="UP000314294">
    <property type="component" value="Unassembled WGS sequence"/>
</dbReference>
<comment type="caution">
    <text evidence="1">The sequence shown here is derived from an EMBL/GenBank/DDBJ whole genome shotgun (WGS) entry which is preliminary data.</text>
</comment>
<evidence type="ECO:0000313" key="1">
    <source>
        <dbReference type="EMBL" id="TNN43098.1"/>
    </source>
</evidence>
<dbReference type="Gene3D" id="2.140.10.30">
    <property type="entry name" value="Dipeptidylpeptidase IV, N-terminal domain"/>
    <property type="match status" value="1"/>
</dbReference>
<accession>A0A4Z2FPM1</accession>
<dbReference type="SUPFAM" id="SSF82171">
    <property type="entry name" value="DPP6 N-terminal domain-like"/>
    <property type="match status" value="1"/>
</dbReference>
<reference evidence="1 2" key="1">
    <citation type="submission" date="2019-03" db="EMBL/GenBank/DDBJ databases">
        <title>First draft genome of Liparis tanakae, snailfish: a comprehensive survey of snailfish specific genes.</title>
        <authorList>
            <person name="Kim W."/>
            <person name="Song I."/>
            <person name="Jeong J.-H."/>
            <person name="Kim D."/>
            <person name="Kim S."/>
            <person name="Ryu S."/>
            <person name="Song J.Y."/>
            <person name="Lee S.K."/>
        </authorList>
    </citation>
    <scope>NUCLEOTIDE SEQUENCE [LARGE SCALE GENOMIC DNA]</scope>
    <source>
        <tissue evidence="1">Muscle</tissue>
    </source>
</reference>
<protein>
    <submittedName>
        <fullName evidence="1">Inactive dipeptidyl peptidase 10</fullName>
    </submittedName>
</protein>
<proteinExistence type="predicted"/>
<organism evidence="1 2">
    <name type="scientific">Liparis tanakae</name>
    <name type="common">Tanaka's snailfish</name>
    <dbReference type="NCBI Taxonomy" id="230148"/>
    <lineage>
        <taxon>Eukaryota</taxon>
        <taxon>Metazoa</taxon>
        <taxon>Chordata</taxon>
        <taxon>Craniata</taxon>
        <taxon>Vertebrata</taxon>
        <taxon>Euteleostomi</taxon>
        <taxon>Actinopterygii</taxon>
        <taxon>Neopterygii</taxon>
        <taxon>Teleostei</taxon>
        <taxon>Neoteleostei</taxon>
        <taxon>Acanthomorphata</taxon>
        <taxon>Eupercaria</taxon>
        <taxon>Perciformes</taxon>
        <taxon>Cottioidei</taxon>
        <taxon>Cottales</taxon>
        <taxon>Liparidae</taxon>
        <taxon>Liparis</taxon>
    </lineage>
</organism>
<sequence length="95" mass="10964">MWTSNSSVFLFSVDSEVIYRNSDGHVIKFNILKNETEIVLTNTTFVNFNVAKYSVSPDLKYVLFAYDVKQLSIAEATFSQKVLDRLVDLMMVREK</sequence>
<gene>
    <name evidence="1" type="primary">DPP10_2</name>
    <name evidence="1" type="ORF">EYF80_046707</name>
</gene>